<protein>
    <submittedName>
        <fullName evidence="2">Uncharacterized protein</fullName>
    </submittedName>
</protein>
<dbReference type="AlphaFoldDB" id="A0A7S3VQM6"/>
<gene>
    <name evidence="2" type="ORF">DTER00134_LOCUS16453</name>
</gene>
<proteinExistence type="predicted"/>
<accession>A0A7S3VQM6</accession>
<evidence type="ECO:0000256" key="1">
    <source>
        <dbReference type="SAM" id="MobiDB-lite"/>
    </source>
</evidence>
<name>A0A7S3VQM6_DUNTE</name>
<feature type="region of interest" description="Disordered" evidence="1">
    <location>
        <begin position="46"/>
        <end position="79"/>
    </location>
</feature>
<sequence>MRPSSKDRSPLNQCILDTAQHETASNMTSSWPLKDKCSCWCSSDMAATPTEGEGKGQKGGRVMVRTRPKNHMASPTYSKLLGMPPKLPLAQALALKDGGIDDNNEYPPKLPLA</sequence>
<evidence type="ECO:0000313" key="2">
    <source>
        <dbReference type="EMBL" id="CAE0501380.1"/>
    </source>
</evidence>
<dbReference type="EMBL" id="HBIP01027261">
    <property type="protein sequence ID" value="CAE0501380.1"/>
    <property type="molecule type" value="Transcribed_RNA"/>
</dbReference>
<reference evidence="2" key="1">
    <citation type="submission" date="2021-01" db="EMBL/GenBank/DDBJ databases">
        <authorList>
            <person name="Corre E."/>
            <person name="Pelletier E."/>
            <person name="Niang G."/>
            <person name="Scheremetjew M."/>
            <person name="Finn R."/>
            <person name="Kale V."/>
            <person name="Holt S."/>
            <person name="Cochrane G."/>
            <person name="Meng A."/>
            <person name="Brown T."/>
            <person name="Cohen L."/>
        </authorList>
    </citation>
    <scope>NUCLEOTIDE SEQUENCE</scope>
    <source>
        <strain evidence="2">CCMP1320</strain>
    </source>
</reference>
<organism evidence="2">
    <name type="scientific">Dunaliella tertiolecta</name>
    <name type="common">Green alga</name>
    <dbReference type="NCBI Taxonomy" id="3047"/>
    <lineage>
        <taxon>Eukaryota</taxon>
        <taxon>Viridiplantae</taxon>
        <taxon>Chlorophyta</taxon>
        <taxon>core chlorophytes</taxon>
        <taxon>Chlorophyceae</taxon>
        <taxon>CS clade</taxon>
        <taxon>Chlamydomonadales</taxon>
        <taxon>Dunaliellaceae</taxon>
        <taxon>Dunaliella</taxon>
    </lineage>
</organism>